<dbReference type="CDD" id="cd03768">
    <property type="entry name" value="SR_ResInv"/>
    <property type="match status" value="1"/>
</dbReference>
<comment type="caution">
    <text evidence="7">The sequence shown here is derived from an EMBL/GenBank/DDBJ whole genome shotgun (WGS) entry which is preliminary data.</text>
</comment>
<evidence type="ECO:0000256" key="5">
    <source>
        <dbReference type="PROSITE-ProRule" id="PRU10137"/>
    </source>
</evidence>
<name>A0ABR8U4F8_9CELL</name>
<dbReference type="InterPro" id="IPR009057">
    <property type="entry name" value="Homeodomain-like_sf"/>
</dbReference>
<evidence type="ECO:0000313" key="8">
    <source>
        <dbReference type="Proteomes" id="UP000655570"/>
    </source>
</evidence>
<dbReference type="InterPro" id="IPR006118">
    <property type="entry name" value="Recombinase_CS"/>
</dbReference>
<dbReference type="Gene3D" id="1.10.10.60">
    <property type="entry name" value="Homeodomain-like"/>
    <property type="match status" value="1"/>
</dbReference>
<evidence type="ECO:0000313" key="7">
    <source>
        <dbReference type="EMBL" id="MBD7982913.1"/>
    </source>
</evidence>
<keyword evidence="8" id="KW-1185">Reference proteome</keyword>
<keyword evidence="4" id="KW-0233">DNA recombination</keyword>
<dbReference type="EMBL" id="JACSQF010000034">
    <property type="protein sequence ID" value="MBD7982913.1"/>
    <property type="molecule type" value="Genomic_DNA"/>
</dbReference>
<dbReference type="PANTHER" id="PTHR30461:SF2">
    <property type="entry name" value="SERINE RECOMBINASE PINE-RELATED"/>
    <property type="match status" value="1"/>
</dbReference>
<dbReference type="Pfam" id="PF02796">
    <property type="entry name" value="HTH_7"/>
    <property type="match status" value="1"/>
</dbReference>
<proteinExistence type="inferred from homology"/>
<dbReference type="InterPro" id="IPR050639">
    <property type="entry name" value="SSR_resolvase"/>
</dbReference>
<keyword evidence="2" id="KW-0229">DNA integration</keyword>
<dbReference type="PROSITE" id="PS00398">
    <property type="entry name" value="RECOMBINASES_2"/>
    <property type="match status" value="1"/>
</dbReference>
<dbReference type="PROSITE" id="PS00397">
    <property type="entry name" value="RECOMBINASES_1"/>
    <property type="match status" value="1"/>
</dbReference>
<evidence type="ECO:0000256" key="1">
    <source>
        <dbReference type="ARBA" id="ARBA00009913"/>
    </source>
</evidence>
<dbReference type="InterPro" id="IPR036162">
    <property type="entry name" value="Resolvase-like_N_sf"/>
</dbReference>
<keyword evidence="3" id="KW-0238">DNA-binding</keyword>
<evidence type="ECO:0000256" key="2">
    <source>
        <dbReference type="ARBA" id="ARBA00022908"/>
    </source>
</evidence>
<dbReference type="Pfam" id="PF00239">
    <property type="entry name" value="Resolvase"/>
    <property type="match status" value="1"/>
</dbReference>
<reference evidence="7 8" key="1">
    <citation type="submission" date="2020-08" db="EMBL/GenBank/DDBJ databases">
        <title>A Genomic Blueprint of the Chicken Gut Microbiome.</title>
        <authorList>
            <person name="Gilroy R."/>
            <person name="Ravi A."/>
            <person name="Getino M."/>
            <person name="Pursley I."/>
            <person name="Horton D.L."/>
            <person name="Alikhan N.-F."/>
            <person name="Baker D."/>
            <person name="Gharbi K."/>
            <person name="Hall N."/>
            <person name="Watson M."/>
            <person name="Adriaenssens E.M."/>
            <person name="Foster-Nyarko E."/>
            <person name="Jarju S."/>
            <person name="Secka A."/>
            <person name="Antonio M."/>
            <person name="Oren A."/>
            <person name="Chaudhuri R."/>
            <person name="La Ragione R.M."/>
            <person name="Hildebrand F."/>
            <person name="Pallen M.J."/>
        </authorList>
    </citation>
    <scope>NUCLEOTIDE SEQUENCE [LARGE SCALE GENOMIC DNA]</scope>
    <source>
        <strain evidence="7 8">Sa2CUA9</strain>
    </source>
</reference>
<dbReference type="SUPFAM" id="SSF46689">
    <property type="entry name" value="Homeodomain-like"/>
    <property type="match status" value="1"/>
</dbReference>
<feature type="domain" description="Resolvase/invertase-type recombinase catalytic" evidence="6">
    <location>
        <begin position="1"/>
        <end position="136"/>
    </location>
</feature>
<comment type="similarity">
    <text evidence="1">Belongs to the site-specific recombinase resolvase family.</text>
</comment>
<dbReference type="SUPFAM" id="SSF53041">
    <property type="entry name" value="Resolvase-like"/>
    <property type="match status" value="1"/>
</dbReference>
<dbReference type="Proteomes" id="UP000655570">
    <property type="component" value="Unassembled WGS sequence"/>
</dbReference>
<dbReference type="PROSITE" id="PS51736">
    <property type="entry name" value="RECOMBINASES_3"/>
    <property type="match status" value="1"/>
</dbReference>
<feature type="active site" description="O-(5'-phospho-DNA)-serine intermediate" evidence="5">
    <location>
        <position position="9"/>
    </location>
</feature>
<dbReference type="PANTHER" id="PTHR30461">
    <property type="entry name" value="DNA-INVERTASE FROM LAMBDOID PROPHAGE"/>
    <property type="match status" value="1"/>
</dbReference>
<evidence type="ECO:0000256" key="4">
    <source>
        <dbReference type="ARBA" id="ARBA00023172"/>
    </source>
</evidence>
<dbReference type="SMART" id="SM00857">
    <property type="entry name" value="Resolvase"/>
    <property type="match status" value="1"/>
</dbReference>
<dbReference type="CDD" id="cd00569">
    <property type="entry name" value="HTH_Hin_like"/>
    <property type="match status" value="1"/>
</dbReference>
<sequence length="193" mass="20274">MTFGYARVSTAGQNLDAQRDALRAAGVDDRHVYVEKASGTRADRPALRALLEQVHDGDVLVVTKLDRLGRSAAHLARLVSDLVDQGVTLRSLTESIDTSTAAGKFMVHMLAALAQMEADLAAERTRAGLEAARARGRVGGRPSVMSPDRLDAAKASLAQGQSIAAVARALGVSPATIRRHAVGAAPVRFDDGV</sequence>
<dbReference type="InterPro" id="IPR006119">
    <property type="entry name" value="Resolv_N"/>
</dbReference>
<organism evidence="7 8">
    <name type="scientific">Oerskovia merdavium</name>
    <dbReference type="NCBI Taxonomy" id="2762227"/>
    <lineage>
        <taxon>Bacteria</taxon>
        <taxon>Bacillati</taxon>
        <taxon>Actinomycetota</taxon>
        <taxon>Actinomycetes</taxon>
        <taxon>Micrococcales</taxon>
        <taxon>Cellulomonadaceae</taxon>
        <taxon>Oerskovia</taxon>
    </lineage>
</organism>
<accession>A0ABR8U4F8</accession>
<evidence type="ECO:0000256" key="3">
    <source>
        <dbReference type="ARBA" id="ARBA00023125"/>
    </source>
</evidence>
<gene>
    <name evidence="7" type="ORF">H9641_19640</name>
</gene>
<dbReference type="InterPro" id="IPR006120">
    <property type="entry name" value="Resolvase_HTH_dom"/>
</dbReference>
<dbReference type="Gene3D" id="3.40.50.1390">
    <property type="entry name" value="Resolvase, N-terminal catalytic domain"/>
    <property type="match status" value="1"/>
</dbReference>
<protein>
    <submittedName>
        <fullName evidence="7">Recombinase family protein</fullName>
    </submittedName>
</protein>
<evidence type="ECO:0000259" key="6">
    <source>
        <dbReference type="PROSITE" id="PS51736"/>
    </source>
</evidence>